<feature type="domain" description="PRC-barrel" evidence="1">
    <location>
        <begin position="13"/>
        <end position="71"/>
    </location>
</feature>
<dbReference type="AlphaFoldDB" id="A0A163XV60"/>
<comment type="caution">
    <text evidence="2">The sequence shown here is derived from an EMBL/GenBank/DDBJ whole genome shotgun (WGS) entry which is preliminary data.</text>
</comment>
<dbReference type="InterPro" id="IPR027275">
    <property type="entry name" value="PRC-brl_dom"/>
</dbReference>
<dbReference type="InterPro" id="IPR011033">
    <property type="entry name" value="PRC_barrel-like_sf"/>
</dbReference>
<organism evidence="2 3">
    <name type="scientific">Tardiphaga robiniae</name>
    <dbReference type="NCBI Taxonomy" id="943830"/>
    <lineage>
        <taxon>Bacteria</taxon>
        <taxon>Pseudomonadati</taxon>
        <taxon>Pseudomonadota</taxon>
        <taxon>Alphaproteobacteria</taxon>
        <taxon>Hyphomicrobiales</taxon>
        <taxon>Nitrobacteraceae</taxon>
        <taxon>Tardiphaga</taxon>
    </lineage>
</organism>
<dbReference type="EMBL" id="LVYV01000045">
    <property type="protein sequence ID" value="KZD21415.1"/>
    <property type="molecule type" value="Genomic_DNA"/>
</dbReference>
<reference evidence="2 3" key="1">
    <citation type="submission" date="2016-03" db="EMBL/GenBank/DDBJ databases">
        <title>Microsymbionts genomes from the relict species Vavilovia formosa (Stev.) Fed.</title>
        <authorList>
            <person name="Kopat V."/>
            <person name="Chirak E."/>
            <person name="Kimeklis A."/>
            <person name="Andronov E."/>
        </authorList>
    </citation>
    <scope>NUCLEOTIDE SEQUENCE [LARGE SCALE GENOMIC DNA]</scope>
    <source>
        <strain evidence="2 3">Vaf07</strain>
    </source>
</reference>
<name>A0A163XV60_9BRAD</name>
<evidence type="ECO:0000313" key="3">
    <source>
        <dbReference type="Proteomes" id="UP000076574"/>
    </source>
</evidence>
<dbReference type="RefSeq" id="WP_068736518.1">
    <property type="nucleotide sequence ID" value="NZ_LVYV01000045.1"/>
</dbReference>
<dbReference type="SUPFAM" id="SSF50346">
    <property type="entry name" value="PRC-barrel domain"/>
    <property type="match status" value="1"/>
</dbReference>
<proteinExistence type="predicted"/>
<dbReference type="Proteomes" id="UP000076574">
    <property type="component" value="Unassembled WGS sequence"/>
</dbReference>
<keyword evidence="3" id="KW-1185">Reference proteome</keyword>
<gene>
    <name evidence="2" type="ORF">A4A58_13665</name>
</gene>
<dbReference type="Gene3D" id="2.30.30.240">
    <property type="entry name" value="PRC-barrel domain"/>
    <property type="match status" value="1"/>
</dbReference>
<evidence type="ECO:0000259" key="1">
    <source>
        <dbReference type="Pfam" id="PF05239"/>
    </source>
</evidence>
<dbReference type="OrthoDB" id="7274881at2"/>
<dbReference type="PANTHER" id="PTHR36505">
    <property type="entry name" value="BLR1072 PROTEIN"/>
    <property type="match status" value="1"/>
</dbReference>
<dbReference type="STRING" id="943830.A4A58_13665"/>
<dbReference type="PANTHER" id="PTHR36505:SF1">
    <property type="entry name" value="BLR1072 PROTEIN"/>
    <property type="match status" value="1"/>
</dbReference>
<dbReference type="Pfam" id="PF05239">
    <property type="entry name" value="PRC"/>
    <property type="match status" value="1"/>
</dbReference>
<evidence type="ECO:0000313" key="2">
    <source>
        <dbReference type="EMBL" id="KZD21415.1"/>
    </source>
</evidence>
<protein>
    <submittedName>
        <fullName evidence="2">Photosystem reaction center subunit H</fullName>
    </submittedName>
</protein>
<accession>A0A163XV60</accession>
<sequence>MPIEASEQGNLIGSDKVEGTAVFGADDQKIGSIERVMIDKKSGRVSYAVLSFGGFLGIGDDHYPLPWQSLKYDTALGGYRTGVTQQQLENAPKYSNDNSWNWADTSRARAVNDYYGVPMGI</sequence>